<dbReference type="InterPro" id="IPR050327">
    <property type="entry name" value="Proton-linked_MCT"/>
</dbReference>
<feature type="transmembrane region" description="Helical" evidence="3">
    <location>
        <begin position="229"/>
        <end position="252"/>
    </location>
</feature>
<feature type="transmembrane region" description="Helical" evidence="3">
    <location>
        <begin position="125"/>
        <end position="148"/>
    </location>
</feature>
<feature type="transmembrane region" description="Helical" evidence="3">
    <location>
        <begin position="189"/>
        <end position="209"/>
    </location>
</feature>
<evidence type="ECO:0000313" key="5">
    <source>
        <dbReference type="Proteomes" id="UP000094065"/>
    </source>
</evidence>
<feature type="transmembrane region" description="Helical" evidence="3">
    <location>
        <begin position="325"/>
        <end position="347"/>
    </location>
</feature>
<dbReference type="GeneID" id="30159551"/>
<feature type="transmembrane region" description="Helical" evidence="3">
    <location>
        <begin position="299"/>
        <end position="319"/>
    </location>
</feature>
<dbReference type="Pfam" id="PF07690">
    <property type="entry name" value="MFS_1"/>
    <property type="match status" value="1"/>
</dbReference>
<feature type="transmembrane region" description="Helical" evidence="3">
    <location>
        <begin position="102"/>
        <end position="119"/>
    </location>
</feature>
<dbReference type="InterPro" id="IPR036259">
    <property type="entry name" value="MFS_trans_sf"/>
</dbReference>
<feature type="transmembrane region" description="Helical" evidence="3">
    <location>
        <begin position="272"/>
        <end position="292"/>
    </location>
</feature>
<comment type="subcellular location">
    <subcellularLocation>
        <location evidence="1">Membrane</location>
        <topology evidence="1">Multi-pass membrane protein</topology>
    </subcellularLocation>
</comment>
<dbReference type="Gene3D" id="1.20.1250.20">
    <property type="entry name" value="MFS general substrate transporter like domains"/>
    <property type="match status" value="2"/>
</dbReference>
<evidence type="ECO:0000256" key="3">
    <source>
        <dbReference type="SAM" id="Phobius"/>
    </source>
</evidence>
<dbReference type="OrthoDB" id="2213137at2759"/>
<protein>
    <recommendedName>
        <fullName evidence="6">Major facilitator superfamily (MFS) profile domain-containing protein</fullName>
    </recommendedName>
</protein>
<accession>A0A1E3H8Z6</accession>
<evidence type="ECO:0000313" key="4">
    <source>
        <dbReference type="EMBL" id="ODN72807.1"/>
    </source>
</evidence>
<evidence type="ECO:0000256" key="2">
    <source>
        <dbReference type="ARBA" id="ARBA00006727"/>
    </source>
</evidence>
<reference evidence="4 5" key="1">
    <citation type="submission" date="2016-06" db="EMBL/GenBank/DDBJ databases">
        <title>Evolution of pathogenesis and genome organization in the Tremellales.</title>
        <authorList>
            <person name="Cuomo C."/>
            <person name="Litvintseva A."/>
            <person name="Heitman J."/>
            <person name="Chen Y."/>
            <person name="Sun S."/>
            <person name="Springer D."/>
            <person name="Dromer F."/>
            <person name="Young S."/>
            <person name="Zeng Q."/>
            <person name="Chapman S."/>
            <person name="Gujja S."/>
            <person name="Saif S."/>
            <person name="Birren B."/>
        </authorList>
    </citation>
    <scope>NUCLEOTIDE SEQUENCE [LARGE SCALE GENOMIC DNA]</scope>
    <source>
        <strain evidence="4 5">CBS 6039</strain>
    </source>
</reference>
<evidence type="ECO:0008006" key="6">
    <source>
        <dbReference type="Google" id="ProtNLM"/>
    </source>
</evidence>
<keyword evidence="3" id="KW-1133">Transmembrane helix</keyword>
<feature type="transmembrane region" description="Helical" evidence="3">
    <location>
        <begin position="407"/>
        <end position="427"/>
    </location>
</feature>
<feature type="transmembrane region" description="Helical" evidence="3">
    <location>
        <begin position="71"/>
        <end position="90"/>
    </location>
</feature>
<dbReference type="PANTHER" id="PTHR11360:SF287">
    <property type="entry name" value="MFS MONOCARBOXYLATE TRANSPORTER"/>
    <property type="match status" value="1"/>
</dbReference>
<keyword evidence="5" id="KW-1185">Reference proteome</keyword>
<feature type="transmembrane region" description="Helical" evidence="3">
    <location>
        <begin position="27"/>
        <end position="51"/>
    </location>
</feature>
<dbReference type="SUPFAM" id="SSF103473">
    <property type="entry name" value="MFS general substrate transporter"/>
    <property type="match status" value="1"/>
</dbReference>
<dbReference type="PANTHER" id="PTHR11360">
    <property type="entry name" value="MONOCARBOXYLATE TRANSPORTER"/>
    <property type="match status" value="1"/>
</dbReference>
<dbReference type="AlphaFoldDB" id="A0A1E3H8Z6"/>
<feature type="transmembrane region" description="Helical" evidence="3">
    <location>
        <begin position="368"/>
        <end position="387"/>
    </location>
</feature>
<keyword evidence="3" id="KW-0812">Transmembrane</keyword>
<gene>
    <name evidence="4" type="ORF">L202_08242</name>
</gene>
<dbReference type="Proteomes" id="UP000094065">
    <property type="component" value="Unassembled WGS sequence"/>
</dbReference>
<dbReference type="InterPro" id="IPR011701">
    <property type="entry name" value="MFS"/>
</dbReference>
<dbReference type="EMBL" id="AWGJ01000014">
    <property type="protein sequence ID" value="ODN72807.1"/>
    <property type="molecule type" value="Genomic_DNA"/>
</dbReference>
<dbReference type="GO" id="GO:0016020">
    <property type="term" value="C:membrane"/>
    <property type="evidence" value="ECO:0007669"/>
    <property type="project" value="UniProtKB-SubCell"/>
</dbReference>
<proteinExistence type="inferred from homology"/>
<keyword evidence="3" id="KW-0472">Membrane</keyword>
<feature type="transmembrane region" description="Helical" evidence="3">
    <location>
        <begin position="160"/>
        <end position="183"/>
    </location>
</feature>
<comment type="caution">
    <text evidence="4">The sequence shown here is derived from an EMBL/GenBank/DDBJ whole genome shotgun (WGS) entry which is preliminary data.</text>
</comment>
<dbReference type="GO" id="GO:0022857">
    <property type="term" value="F:transmembrane transporter activity"/>
    <property type="evidence" value="ECO:0007669"/>
    <property type="project" value="InterPro"/>
</dbReference>
<organism evidence="4 5">
    <name type="scientific">Cryptococcus amylolentus CBS 6039</name>
    <dbReference type="NCBI Taxonomy" id="1295533"/>
    <lineage>
        <taxon>Eukaryota</taxon>
        <taxon>Fungi</taxon>
        <taxon>Dikarya</taxon>
        <taxon>Basidiomycota</taxon>
        <taxon>Agaricomycotina</taxon>
        <taxon>Tremellomycetes</taxon>
        <taxon>Tremellales</taxon>
        <taxon>Cryptococcaceae</taxon>
        <taxon>Cryptococcus</taxon>
    </lineage>
</organism>
<dbReference type="RefSeq" id="XP_018988748.1">
    <property type="nucleotide sequence ID" value="XM_019143085.1"/>
</dbReference>
<evidence type="ECO:0000256" key="1">
    <source>
        <dbReference type="ARBA" id="ARBA00004141"/>
    </source>
</evidence>
<comment type="similarity">
    <text evidence="2">Belongs to the major facilitator superfamily. Monocarboxylate porter (TC 2.A.1.13) family.</text>
</comment>
<sequence>MDPTSNPAEPAEREVRTLPAVDTSREAWLYVCAGFLMEMLFWGPMSTSAVYLKEYASMPLFADVSETQISLVGTLSLLFGYILSLPLLYFYNFFPRAMKPSLWLGVGVYVVSLMIASFVKSMPLLVLFQGVGPGIAAALTASPVIRWLPEWFDKRKGTAGGIMFCGGGVGGMYMPFLFEYLIARLGYQWSLRITAIFTAVIASIAVYFANPRIPISTRAHINRMPMPPFLSTFVRWSFMGTFVCTVFQSFGYYNVGLFLPRFSDTLKGAQGAGLLAAFNVSCIGSEVIWGLLTDRMKPPSAMAISSSLGALLVFTLWGFGGNQGLPVLMPFAICFGLAAGGFCSMWFQNAGNIAGPDKEQQSLLSAGWSIARGVGAVVGPTIGSALYRTPSVPGSNRWGSAGSPGLVGLVAASLAGSALVVLVFSYAENFVKSVRQYNNGKMGQRRPTSEFGVELNERR</sequence>
<name>A0A1E3H8Z6_9TREE</name>